<feature type="region of interest" description="Disordered" evidence="1">
    <location>
        <begin position="982"/>
        <end position="1006"/>
    </location>
</feature>
<comment type="caution">
    <text evidence="2">The sequence shown here is derived from an EMBL/GenBank/DDBJ whole genome shotgun (WGS) entry which is preliminary data.</text>
</comment>
<feature type="region of interest" description="Disordered" evidence="1">
    <location>
        <begin position="1232"/>
        <end position="1255"/>
    </location>
</feature>
<protein>
    <submittedName>
        <fullName evidence="2">Uncharacterized protein</fullName>
    </submittedName>
</protein>
<evidence type="ECO:0000313" key="3">
    <source>
        <dbReference type="Proteomes" id="UP001310594"/>
    </source>
</evidence>
<proteinExistence type="predicted"/>
<feature type="region of interest" description="Disordered" evidence="1">
    <location>
        <begin position="1"/>
        <end position="43"/>
    </location>
</feature>
<accession>A0AAN7ZM36</accession>
<evidence type="ECO:0000256" key="1">
    <source>
        <dbReference type="SAM" id="MobiDB-lite"/>
    </source>
</evidence>
<feature type="compositionally biased region" description="Polar residues" evidence="1">
    <location>
        <begin position="989"/>
        <end position="1006"/>
    </location>
</feature>
<dbReference type="PANTHER" id="PTHR42064">
    <property type="entry name" value="YALI0F28677P"/>
    <property type="match status" value="1"/>
</dbReference>
<feature type="compositionally biased region" description="Polar residues" evidence="1">
    <location>
        <begin position="1232"/>
        <end position="1254"/>
    </location>
</feature>
<name>A0AAN7ZM36_9PEZI</name>
<gene>
    <name evidence="2" type="ORF">LTR97_009303</name>
</gene>
<dbReference type="EMBL" id="JAVRQU010000015">
    <property type="protein sequence ID" value="KAK5694713.1"/>
    <property type="molecule type" value="Genomic_DNA"/>
</dbReference>
<evidence type="ECO:0000313" key="2">
    <source>
        <dbReference type="EMBL" id="KAK5694713.1"/>
    </source>
</evidence>
<organism evidence="2 3">
    <name type="scientific">Elasticomyces elasticus</name>
    <dbReference type="NCBI Taxonomy" id="574655"/>
    <lineage>
        <taxon>Eukaryota</taxon>
        <taxon>Fungi</taxon>
        <taxon>Dikarya</taxon>
        <taxon>Ascomycota</taxon>
        <taxon>Pezizomycotina</taxon>
        <taxon>Dothideomycetes</taxon>
        <taxon>Dothideomycetidae</taxon>
        <taxon>Mycosphaerellales</taxon>
        <taxon>Teratosphaeriaceae</taxon>
        <taxon>Elasticomyces</taxon>
    </lineage>
</organism>
<reference evidence="2" key="1">
    <citation type="submission" date="2023-08" db="EMBL/GenBank/DDBJ databases">
        <title>Black Yeasts Isolated from many extreme environments.</title>
        <authorList>
            <person name="Coleine C."/>
            <person name="Stajich J.E."/>
            <person name="Selbmann L."/>
        </authorList>
    </citation>
    <scope>NUCLEOTIDE SEQUENCE</scope>
    <source>
        <strain evidence="2">CCFEE 5810</strain>
    </source>
</reference>
<feature type="compositionally biased region" description="Basic and acidic residues" evidence="1">
    <location>
        <begin position="7"/>
        <end position="16"/>
    </location>
</feature>
<dbReference type="PANTHER" id="PTHR42064:SF1">
    <property type="entry name" value="YALI0F28677P"/>
    <property type="match status" value="1"/>
</dbReference>
<sequence length="1370" mass="151412">MAIKPVYPDHGEETARHGPHSGDYTLPIPEKPHDHLPAPTPASISETMCPTPDLPHISRLLRMQEYQKRRLCQLEAELRALQLSTARAARLAKIARSVHRTLAECVRSEDRLSFTSIFGALQDAADGSTVRVGMDATATDEAPFLNGLRDNHRDAVVKLLHQVRTNGDFLADRLASLTSREILALLPDRGSTRSSGSVLETSGGSYLRSSRHLGYVADRQTDSLSALSFGSTLETLVHAVGAYSSSSGGENIRCLDVWSTVCARLISERKSGSEKFVPAVLDLWAEADAWPGKQRLEIWMRRTLQRGSFLLDQPSKQSFRMRIQVRPELPRPEDTQAEAFYDEAVSQLLDLVADSSGATLIPESALSMFRAIWRKLPPESGHQRGLSRFILTRWLFSSFIMDVLSLPEAYNMMPDYYISDNARSRILREIANRAQKAVFDVTYAWKHGHPVSLETAARVDSLLSRLQGGCQQIAAPQDISAHGSPLPKQAAFLVLSAADVTAILLALYPQRRPASFSSDQSTMHSGLQSSASSISGFSLFSPSVVSEGPASGLQWTGKETLGEPFVGTGLTSTNGFVPGREQFDSFSLDPDLVGEILTSIEETIGPGGRPTSSWAVHLLQEGNSSEPEIAQYGRGNSQLTTGPDDHEYFDHDVLYYLLAVIPASKSPRQAGCDMSAFDIYQHLLLAMETAYRTAEQARDYLEAHYWMEQLDVFRNAFADGLQSHRLTAMLDRIEVGTQAGITTDEVSVDSCIAWQRLATQTLEAQTSELVVSTRAAHHLRDKMWFVADVRTSAPYDEARSVANALRTMENKKRNMRAKVVPPLRHWTNAKVPSANFHLKTDAQVLELLSASSEQGGSGKLSDDQARATQLWLDQNNIEVICPAEERLHRLCMEIRKCVEILTSADGALLSSNSLFARDARRHVVHRNPLAALQATTSRFSCLQLRTDVAPSIDTVSSASHPLSSASSREYLQSRSPTLTHRSSAPFWSPTMTEARSPSSATSLGSYHTRNKSYRASKRNVRAVSGIEDCGTLEELRRSLTALLLSDLTPLLFNDGSETDRAFWTGLGSKVTEQHLRSMYSQSGLFSRQSPSPASLFSFDYMVAFERLFESFSAFSDPTTKLSLLYDIDQLLPLYANSLTIDASRDGRSVQSSSRPDASIEGFRKLFCNAALRPKAIFRDLQYIAALVPSHILESTPAGKAFCNAAVAITGLKQELRNLMVETADSIIAYHSNNRGHGRASSTAQQERDSATFSAPNRVPSAEDVARYGMEHAAELLQITAKEGDPVAQRELATLYLTHPELMDHIIAPFSRPRDVFKDELESKWRKNQDPNRCDPATMCVANHWMGLSSKGGDALAKEYLRQRDEMERLP</sequence>
<dbReference type="Proteomes" id="UP001310594">
    <property type="component" value="Unassembled WGS sequence"/>
</dbReference>